<dbReference type="Proteomes" id="UP000192652">
    <property type="component" value="Unassembled WGS sequence"/>
</dbReference>
<evidence type="ECO:0000259" key="4">
    <source>
        <dbReference type="PROSITE" id="PS01124"/>
    </source>
</evidence>
<accession>A0ABX3P993</accession>
<keyword evidence="6" id="KW-1185">Reference proteome</keyword>
<name>A0ABX3P993_9HYPH</name>
<dbReference type="SMART" id="SM00342">
    <property type="entry name" value="HTH_ARAC"/>
    <property type="match status" value="1"/>
</dbReference>
<dbReference type="PANTHER" id="PTHR46796">
    <property type="entry name" value="HTH-TYPE TRANSCRIPTIONAL ACTIVATOR RHAS-RELATED"/>
    <property type="match status" value="1"/>
</dbReference>
<dbReference type="PANTHER" id="PTHR46796:SF12">
    <property type="entry name" value="HTH-TYPE DNA-BINDING TRANSCRIPTIONAL ACTIVATOR EUTR"/>
    <property type="match status" value="1"/>
</dbReference>
<organism evidence="5 6">
    <name type="scientific">Xaviernesmea rhizosphaerae</name>
    <dbReference type="NCBI Taxonomy" id="1672749"/>
    <lineage>
        <taxon>Bacteria</taxon>
        <taxon>Pseudomonadati</taxon>
        <taxon>Pseudomonadota</taxon>
        <taxon>Alphaproteobacteria</taxon>
        <taxon>Hyphomicrobiales</taxon>
        <taxon>Rhizobiaceae</taxon>
        <taxon>Rhizobium/Agrobacterium group</taxon>
        <taxon>Xaviernesmea</taxon>
    </lineage>
</organism>
<sequence length="265" mass="29299">MAALLFIERSQGSSIAGRPLGDHMVLSLPAGGEIKASMREGAVYRGLVVPVDQWLAIQQQAVGFVQDDHDTPTIMTLDTATASALFEETVRLGDRLDEHLARDTGDGEAGRRLPLAMVDCLAHLADLQARARGSHEAINRSVDARLRQALRAKDFILAHLADDISVERLCAVVNVSRRQLEYAFRTTFDCSPYDFIQSVRLNEIRRQLQLGDGRTVTEIALENGIQHLGRFSAAYRALFGELPKETVRQAIAGRSRNDRGGARRR</sequence>
<comment type="caution">
    <text evidence="5">The sequence shown here is derived from an EMBL/GenBank/DDBJ whole genome shotgun (WGS) entry which is preliminary data.</text>
</comment>
<feature type="domain" description="HTH araC/xylS-type" evidence="4">
    <location>
        <begin position="150"/>
        <end position="249"/>
    </location>
</feature>
<evidence type="ECO:0000256" key="1">
    <source>
        <dbReference type="ARBA" id="ARBA00023015"/>
    </source>
</evidence>
<protein>
    <recommendedName>
        <fullName evidence="4">HTH araC/xylS-type domain-containing protein</fullName>
    </recommendedName>
</protein>
<keyword evidence="2" id="KW-0238">DNA-binding</keyword>
<dbReference type="EMBL" id="MSPX01000018">
    <property type="protein sequence ID" value="OQP84805.1"/>
    <property type="molecule type" value="Genomic_DNA"/>
</dbReference>
<reference evidence="5 6" key="1">
    <citation type="journal article" date="2017" name="Antonie Van Leeuwenhoek">
        <title>Rhizobium rhizosphaerae sp. nov., a novel species isolated from rice rhizosphere.</title>
        <authorList>
            <person name="Zhao J.J."/>
            <person name="Zhang J."/>
            <person name="Zhang R.J."/>
            <person name="Zhang C.W."/>
            <person name="Yin H.Q."/>
            <person name="Zhang X.X."/>
        </authorList>
    </citation>
    <scope>NUCLEOTIDE SEQUENCE [LARGE SCALE GENOMIC DNA]</scope>
    <source>
        <strain evidence="5 6">RD15</strain>
    </source>
</reference>
<evidence type="ECO:0000313" key="5">
    <source>
        <dbReference type="EMBL" id="OQP84805.1"/>
    </source>
</evidence>
<dbReference type="InterPro" id="IPR050204">
    <property type="entry name" value="AraC_XylS_family_regulators"/>
</dbReference>
<dbReference type="InterPro" id="IPR018060">
    <property type="entry name" value="HTH_AraC"/>
</dbReference>
<keyword evidence="3" id="KW-0804">Transcription</keyword>
<evidence type="ECO:0000256" key="3">
    <source>
        <dbReference type="ARBA" id="ARBA00023163"/>
    </source>
</evidence>
<dbReference type="InterPro" id="IPR009057">
    <property type="entry name" value="Homeodomain-like_sf"/>
</dbReference>
<dbReference type="PROSITE" id="PS01124">
    <property type="entry name" value="HTH_ARAC_FAMILY_2"/>
    <property type="match status" value="1"/>
</dbReference>
<dbReference type="Gene3D" id="1.10.10.60">
    <property type="entry name" value="Homeodomain-like"/>
    <property type="match status" value="1"/>
</dbReference>
<gene>
    <name evidence="5" type="ORF">BTR14_18290</name>
</gene>
<dbReference type="Pfam" id="PF12833">
    <property type="entry name" value="HTH_18"/>
    <property type="match status" value="1"/>
</dbReference>
<evidence type="ECO:0000313" key="6">
    <source>
        <dbReference type="Proteomes" id="UP000192652"/>
    </source>
</evidence>
<dbReference type="SUPFAM" id="SSF46689">
    <property type="entry name" value="Homeodomain-like"/>
    <property type="match status" value="1"/>
</dbReference>
<proteinExistence type="predicted"/>
<keyword evidence="1" id="KW-0805">Transcription regulation</keyword>
<dbReference type="InterPro" id="IPR018062">
    <property type="entry name" value="HTH_AraC-typ_CS"/>
</dbReference>
<dbReference type="PROSITE" id="PS00041">
    <property type="entry name" value="HTH_ARAC_FAMILY_1"/>
    <property type="match status" value="1"/>
</dbReference>
<evidence type="ECO:0000256" key="2">
    <source>
        <dbReference type="ARBA" id="ARBA00023125"/>
    </source>
</evidence>